<gene>
    <name evidence="6" type="primary">opdE</name>
    <name evidence="6" type="ORF">NCTC10038_03367</name>
</gene>
<dbReference type="GeneID" id="61639249"/>
<evidence type="ECO:0000313" key="6">
    <source>
        <dbReference type="EMBL" id="SQF91939.1"/>
    </source>
</evidence>
<dbReference type="Proteomes" id="UP000248640">
    <property type="component" value="Chromosome 1"/>
</dbReference>
<proteinExistence type="predicted"/>
<name>A0A3M3Y273_PSEFL</name>
<dbReference type="InterPro" id="IPR036259">
    <property type="entry name" value="MFS_trans_sf"/>
</dbReference>
<accession>A0A3M3Y273</accession>
<dbReference type="InterPro" id="IPR050189">
    <property type="entry name" value="MFS_Efflux_Transporters"/>
</dbReference>
<dbReference type="AlphaFoldDB" id="A0A3M3Y273"/>
<dbReference type="InterPro" id="IPR011701">
    <property type="entry name" value="MFS"/>
</dbReference>
<sequence>MSANTHTHSWGAVFAMSLAAFALVASEFMPVSLLTPLARDLHISEGQAGQGISVSGLFALLTSLIIAAVAAKVERKRLLLALTALMIVSGTVVALAPNYLTFMLGRALIGVAIGGFWSLSAATAMRLVPLAQVPRALAIVNGGNALATVIAAPLGSFLGGLIGWRGAFFYVIPVAVVAGAWLLVSLPSLKNDDRRTTRNVFRLMKNARVALGMLAASVFFMGQFMLFTYLRPFLETVTQVSLPMLSLMLLVLGLAGLAGTFLIERFLNNRLYQALTAIPLLMAAIALALVAWGSSPAATMLLLGVWGLVATAAPVGWWTWLSRALPDDAEAGGGLMVAIIQLAIACGATLGGVVFDLSGYRATFELSAGLLGVAGLLAYLSSRRLTVARVATRTT</sequence>
<reference evidence="6 7" key="1">
    <citation type="submission" date="2018-06" db="EMBL/GenBank/DDBJ databases">
        <authorList>
            <consortium name="Pathogen Informatics"/>
            <person name="Doyle S."/>
        </authorList>
    </citation>
    <scope>NUCLEOTIDE SEQUENCE [LARGE SCALE GENOMIC DNA]</scope>
    <source>
        <strain evidence="6 7">NCTC10038</strain>
    </source>
</reference>
<keyword evidence="2" id="KW-1003">Cell membrane</keyword>
<dbReference type="GO" id="GO:0005886">
    <property type="term" value="C:plasma membrane"/>
    <property type="evidence" value="ECO:0007669"/>
    <property type="project" value="UniProtKB-SubCell"/>
</dbReference>
<dbReference type="Pfam" id="PF07690">
    <property type="entry name" value="MFS_1"/>
    <property type="match status" value="1"/>
</dbReference>
<dbReference type="PANTHER" id="PTHR43124">
    <property type="entry name" value="PURINE EFFLUX PUMP PBUE"/>
    <property type="match status" value="1"/>
</dbReference>
<protein>
    <submittedName>
        <fullName evidence="6">Membrane protein OpdE</fullName>
    </submittedName>
</protein>
<evidence type="ECO:0000313" key="7">
    <source>
        <dbReference type="Proteomes" id="UP000248640"/>
    </source>
</evidence>
<evidence type="ECO:0000256" key="3">
    <source>
        <dbReference type="ARBA" id="ARBA00022692"/>
    </source>
</evidence>
<keyword evidence="3" id="KW-0812">Transmembrane</keyword>
<dbReference type="CDD" id="cd17324">
    <property type="entry name" value="MFS_NepI_like"/>
    <property type="match status" value="1"/>
</dbReference>
<evidence type="ECO:0000256" key="1">
    <source>
        <dbReference type="ARBA" id="ARBA00004651"/>
    </source>
</evidence>
<dbReference type="Gene3D" id="1.20.1250.20">
    <property type="entry name" value="MFS general substrate transporter like domains"/>
    <property type="match status" value="1"/>
</dbReference>
<keyword evidence="4" id="KW-1133">Transmembrane helix</keyword>
<evidence type="ECO:0000256" key="5">
    <source>
        <dbReference type="ARBA" id="ARBA00023136"/>
    </source>
</evidence>
<evidence type="ECO:0000256" key="4">
    <source>
        <dbReference type="ARBA" id="ARBA00022989"/>
    </source>
</evidence>
<keyword evidence="5" id="KW-0472">Membrane</keyword>
<organism evidence="6 7">
    <name type="scientific">Pseudomonas fluorescens</name>
    <dbReference type="NCBI Taxonomy" id="294"/>
    <lineage>
        <taxon>Bacteria</taxon>
        <taxon>Pseudomonadati</taxon>
        <taxon>Pseudomonadota</taxon>
        <taxon>Gammaproteobacteria</taxon>
        <taxon>Pseudomonadales</taxon>
        <taxon>Pseudomonadaceae</taxon>
        <taxon>Pseudomonas</taxon>
    </lineage>
</organism>
<dbReference type="InterPro" id="IPR020846">
    <property type="entry name" value="MFS_dom"/>
</dbReference>
<dbReference type="RefSeq" id="WP_053255830.1">
    <property type="nucleotide sequence ID" value="NZ_CBCRXZ010000023.1"/>
</dbReference>
<dbReference type="PANTHER" id="PTHR43124:SF5">
    <property type="entry name" value="PURINE RIBONUCLEOSIDE EFFLUX PUMP NEPI"/>
    <property type="match status" value="1"/>
</dbReference>
<dbReference type="EMBL" id="LS483372">
    <property type="protein sequence ID" value="SQF91939.1"/>
    <property type="molecule type" value="Genomic_DNA"/>
</dbReference>
<comment type="subcellular location">
    <subcellularLocation>
        <location evidence="1">Cell membrane</location>
        <topology evidence="1">Multi-pass membrane protein</topology>
    </subcellularLocation>
</comment>
<dbReference type="PROSITE" id="PS50850">
    <property type="entry name" value="MFS"/>
    <property type="match status" value="1"/>
</dbReference>
<evidence type="ECO:0000256" key="2">
    <source>
        <dbReference type="ARBA" id="ARBA00022475"/>
    </source>
</evidence>
<dbReference type="SUPFAM" id="SSF103473">
    <property type="entry name" value="MFS general substrate transporter"/>
    <property type="match status" value="1"/>
</dbReference>
<dbReference type="GO" id="GO:0022857">
    <property type="term" value="F:transmembrane transporter activity"/>
    <property type="evidence" value="ECO:0007669"/>
    <property type="project" value="InterPro"/>
</dbReference>